<evidence type="ECO:0000313" key="5">
    <source>
        <dbReference type="Proteomes" id="UP000183687"/>
    </source>
</evidence>
<sequence>MTDDLVNTSNTASPDDAAGTFDALADKSHEADTAIAKPDTNPGTNLDAESATPMAIEPAPKPEPPTALEPEPESEPATTAESAAMQVKPTEKPLDDVAATINKTISSVANSINKDDLTKFAGKARETISSGASQGANTVMEGFEAVRDVRRAVKQTNAARTRLKQVQDELAENSALLAHREEVAQNYTDIIDNQTTLRIEAQNHMKKLSQIIADKQAEEEKLRQKLATLRETHRQDLRPHKAKLEQAQDKVDEATKAVADAKRALKLAESQHKDVVGRRDEEINYVKQSIEKSTAHIEELNDELATLTASDSADKNALKHTRKAIAKEERALDRFHNDIADITEQHRRAIENALTHLYTQRNSLDFAQETLEDAKREADERKANYDKLFKDAHGRESEVDKQIAALTKAITDTQKQLDDATARRDNAQSLIDEAKEIHATPELTEELRNTISDTQAAIEVQQRQVQNLEKREAKLREKTKQQRYIFIGVLCAAGFIILLVLLSLAHVL</sequence>
<proteinExistence type="predicted"/>
<accession>A0AB38A7Z0</accession>
<evidence type="ECO:0000313" key="4">
    <source>
        <dbReference type="EMBL" id="SEB96761.1"/>
    </source>
</evidence>
<gene>
    <name evidence="4" type="ORF">SAMN04489746_1359</name>
</gene>
<keyword evidence="3" id="KW-1133">Transmembrane helix</keyword>
<keyword evidence="3" id="KW-0812">Transmembrane</keyword>
<keyword evidence="3" id="KW-0472">Membrane</keyword>
<comment type="caution">
    <text evidence="4">The sequence shown here is derived from an EMBL/GenBank/DDBJ whole genome shotgun (WGS) entry which is preliminary data.</text>
</comment>
<evidence type="ECO:0000256" key="3">
    <source>
        <dbReference type="SAM" id="Phobius"/>
    </source>
</evidence>
<keyword evidence="1" id="KW-0175">Coiled coil</keyword>
<protein>
    <submittedName>
        <fullName evidence="4">Uncharacterized protein</fullName>
    </submittedName>
</protein>
<dbReference type="AlphaFoldDB" id="A0AB38A7Z0"/>
<evidence type="ECO:0000256" key="1">
    <source>
        <dbReference type="SAM" id="Coils"/>
    </source>
</evidence>
<name>A0AB38A7Z0_9ACTN</name>
<feature type="region of interest" description="Disordered" evidence="2">
    <location>
        <begin position="1"/>
        <end position="94"/>
    </location>
</feature>
<feature type="coiled-coil region" evidence="1">
    <location>
        <begin position="205"/>
        <end position="478"/>
    </location>
</feature>
<reference evidence="4 5" key="1">
    <citation type="submission" date="2016-10" db="EMBL/GenBank/DDBJ databases">
        <authorList>
            <person name="Varghese N."/>
            <person name="Submissions S."/>
        </authorList>
    </citation>
    <scope>NUCLEOTIDE SEQUENCE [LARGE SCALE GENOMIC DNA]</scope>
    <source>
        <strain evidence="4 5">DSM 20586</strain>
    </source>
</reference>
<dbReference type="RefSeq" id="WP_002563975.1">
    <property type="nucleotide sequence ID" value="NZ_FNSH01000001.1"/>
</dbReference>
<feature type="compositionally biased region" description="Low complexity" evidence="2">
    <location>
        <begin position="75"/>
        <end position="84"/>
    </location>
</feature>
<evidence type="ECO:0000256" key="2">
    <source>
        <dbReference type="SAM" id="MobiDB-lite"/>
    </source>
</evidence>
<feature type="compositionally biased region" description="Polar residues" evidence="2">
    <location>
        <begin position="1"/>
        <end position="13"/>
    </location>
</feature>
<feature type="transmembrane region" description="Helical" evidence="3">
    <location>
        <begin position="484"/>
        <end position="505"/>
    </location>
</feature>
<dbReference type="EMBL" id="FNSH01000001">
    <property type="protein sequence ID" value="SEB96761.1"/>
    <property type="molecule type" value="Genomic_DNA"/>
</dbReference>
<dbReference type="Proteomes" id="UP000183687">
    <property type="component" value="Unassembled WGS sequence"/>
</dbReference>
<organism evidence="4 5">
    <name type="scientific">Atopobium minutum</name>
    <dbReference type="NCBI Taxonomy" id="1381"/>
    <lineage>
        <taxon>Bacteria</taxon>
        <taxon>Bacillati</taxon>
        <taxon>Actinomycetota</taxon>
        <taxon>Coriobacteriia</taxon>
        <taxon>Coriobacteriales</taxon>
        <taxon>Atopobiaceae</taxon>
        <taxon>Atopobium</taxon>
    </lineage>
</organism>